<evidence type="ECO:0008006" key="4">
    <source>
        <dbReference type="Google" id="ProtNLM"/>
    </source>
</evidence>
<gene>
    <name evidence="2" type="ORF">Rain11_0564</name>
</gene>
<evidence type="ECO:0000313" key="2">
    <source>
        <dbReference type="EMBL" id="PKQ70336.1"/>
    </source>
</evidence>
<reference evidence="2 3" key="1">
    <citation type="submission" date="2017-06" db="EMBL/GenBank/DDBJ databases">
        <title>Raineya orbicola gen. nov., sp. nov. a slightly thermophilic bacterium of the phylum Bacteroidetes and the description of Raineyaceae fam. nov.</title>
        <authorList>
            <person name="Albuquerque L."/>
            <person name="Polonia A.R.M."/>
            <person name="Barroso C."/>
            <person name="Froufe H.J.C."/>
            <person name="Lage O."/>
            <person name="Lobo-Da-Cunha A."/>
            <person name="Egas C."/>
            <person name="Da Costa M.S."/>
        </authorList>
    </citation>
    <scope>NUCLEOTIDE SEQUENCE [LARGE SCALE GENOMIC DNA]</scope>
    <source>
        <strain evidence="2 3">SPSPC-11</strain>
    </source>
</reference>
<dbReference type="RefSeq" id="WP_101357826.1">
    <property type="nucleotide sequence ID" value="NZ_NKXO01000007.1"/>
</dbReference>
<protein>
    <recommendedName>
        <fullName evidence="4">Membrane domain of glycerophosphoryl diester phosphodiesterase</fullName>
    </recommendedName>
</protein>
<dbReference type="AlphaFoldDB" id="A0A2N3IJ58"/>
<feature type="transmembrane region" description="Helical" evidence="1">
    <location>
        <begin position="28"/>
        <end position="50"/>
    </location>
</feature>
<evidence type="ECO:0000256" key="1">
    <source>
        <dbReference type="SAM" id="Phobius"/>
    </source>
</evidence>
<dbReference type="OrthoDB" id="1049480at2"/>
<proteinExistence type="predicted"/>
<sequence>MEKNLSFFQKRDLGEVIGFSFKFIGKNFLHFFATILITHLPIFALIYWFVNSLFTTNLIVNFFSVVVESPAQFFTTVFIFGFIGLLAYTYSVSIFLNYYLLSENDRSKRPSIIEVLQATFRNYYSVFVTYAVYGLLFLVLMIITTFLNFALVKLSGVLSILFNLFFYVFSIFISNSLALVGAVTIKEQATGTTALKKSWNLVKGYWWQTFGIRVVVAILAYLIFYVLMYLMGLFFIGNSWDILFDAIRGMSSIEQMRMLTIFFTFLLFMVYLFFSTFMETAMFAQYGNLSEQKYGSNTLAEKASKLGHQQKENEEEDF</sequence>
<keyword evidence="1" id="KW-1133">Transmembrane helix</keyword>
<name>A0A2N3IJ58_9BACT</name>
<feature type="transmembrane region" description="Helical" evidence="1">
    <location>
        <begin position="70"/>
        <end position="101"/>
    </location>
</feature>
<evidence type="ECO:0000313" key="3">
    <source>
        <dbReference type="Proteomes" id="UP000233387"/>
    </source>
</evidence>
<accession>A0A2N3IJ58</accession>
<feature type="transmembrane region" description="Helical" evidence="1">
    <location>
        <begin position="205"/>
        <end position="236"/>
    </location>
</feature>
<feature type="transmembrane region" description="Helical" evidence="1">
    <location>
        <begin position="122"/>
        <end position="152"/>
    </location>
</feature>
<comment type="caution">
    <text evidence="2">The sequence shown here is derived from an EMBL/GenBank/DDBJ whole genome shotgun (WGS) entry which is preliminary data.</text>
</comment>
<organism evidence="2 3">
    <name type="scientific">Raineya orbicola</name>
    <dbReference type="NCBI Taxonomy" id="2016530"/>
    <lineage>
        <taxon>Bacteria</taxon>
        <taxon>Pseudomonadati</taxon>
        <taxon>Bacteroidota</taxon>
        <taxon>Cytophagia</taxon>
        <taxon>Cytophagales</taxon>
        <taxon>Raineyaceae</taxon>
        <taxon>Raineya</taxon>
    </lineage>
</organism>
<feature type="transmembrane region" description="Helical" evidence="1">
    <location>
        <begin position="164"/>
        <end position="185"/>
    </location>
</feature>
<keyword evidence="1" id="KW-0472">Membrane</keyword>
<keyword evidence="1" id="KW-0812">Transmembrane</keyword>
<dbReference type="Proteomes" id="UP000233387">
    <property type="component" value="Unassembled WGS sequence"/>
</dbReference>
<keyword evidence="3" id="KW-1185">Reference proteome</keyword>
<dbReference type="EMBL" id="NKXO01000007">
    <property type="protein sequence ID" value="PKQ70336.1"/>
    <property type="molecule type" value="Genomic_DNA"/>
</dbReference>
<feature type="transmembrane region" description="Helical" evidence="1">
    <location>
        <begin position="256"/>
        <end position="274"/>
    </location>
</feature>